<accession>A0A371HDB1</accession>
<feature type="compositionally biased region" description="Polar residues" evidence="1">
    <location>
        <begin position="1"/>
        <end position="15"/>
    </location>
</feature>
<dbReference type="PANTHER" id="PTHR34072">
    <property type="entry name" value="ENZYMATIC POLYPROTEIN-RELATED"/>
    <property type="match status" value="1"/>
</dbReference>
<evidence type="ECO:0008006" key="4">
    <source>
        <dbReference type="Google" id="ProtNLM"/>
    </source>
</evidence>
<sequence length="85" mass="9781">MDQLPTTIASCSSSVPPKMTREHKRRYPLKRVVKTNESVPPALKFLLKKLDVKPRPIRWMLLLQEFDLEIKDKKGAENAVADHLS</sequence>
<name>A0A371HDB1_MUCPR</name>
<dbReference type="EMBL" id="QJKJ01002914">
    <property type="protein sequence ID" value="RDY00752.1"/>
    <property type="molecule type" value="Genomic_DNA"/>
</dbReference>
<dbReference type="Proteomes" id="UP000257109">
    <property type="component" value="Unassembled WGS sequence"/>
</dbReference>
<comment type="caution">
    <text evidence="2">The sequence shown here is derived from an EMBL/GenBank/DDBJ whole genome shotgun (WGS) entry which is preliminary data.</text>
</comment>
<keyword evidence="3" id="KW-1185">Reference proteome</keyword>
<feature type="region of interest" description="Disordered" evidence="1">
    <location>
        <begin position="1"/>
        <end position="23"/>
    </location>
</feature>
<dbReference type="OrthoDB" id="10055717at2759"/>
<evidence type="ECO:0000313" key="3">
    <source>
        <dbReference type="Proteomes" id="UP000257109"/>
    </source>
</evidence>
<dbReference type="AlphaFoldDB" id="A0A371HDB1"/>
<protein>
    <recommendedName>
        <fullName evidence="4">Reverse transcriptase RNase H-like domain-containing protein</fullName>
    </recommendedName>
</protein>
<proteinExistence type="predicted"/>
<dbReference type="PANTHER" id="PTHR34072:SF57">
    <property type="entry name" value="RNA-DIRECTED DNA POLYMERASE"/>
    <property type="match status" value="1"/>
</dbReference>
<organism evidence="2 3">
    <name type="scientific">Mucuna pruriens</name>
    <name type="common">Velvet bean</name>
    <name type="synonym">Dolichos pruriens</name>
    <dbReference type="NCBI Taxonomy" id="157652"/>
    <lineage>
        <taxon>Eukaryota</taxon>
        <taxon>Viridiplantae</taxon>
        <taxon>Streptophyta</taxon>
        <taxon>Embryophyta</taxon>
        <taxon>Tracheophyta</taxon>
        <taxon>Spermatophyta</taxon>
        <taxon>Magnoliopsida</taxon>
        <taxon>eudicotyledons</taxon>
        <taxon>Gunneridae</taxon>
        <taxon>Pentapetalae</taxon>
        <taxon>rosids</taxon>
        <taxon>fabids</taxon>
        <taxon>Fabales</taxon>
        <taxon>Fabaceae</taxon>
        <taxon>Papilionoideae</taxon>
        <taxon>50 kb inversion clade</taxon>
        <taxon>NPAAA clade</taxon>
        <taxon>indigoferoid/millettioid clade</taxon>
        <taxon>Phaseoleae</taxon>
        <taxon>Mucuna</taxon>
    </lineage>
</organism>
<evidence type="ECO:0000256" key="1">
    <source>
        <dbReference type="SAM" id="MobiDB-lite"/>
    </source>
</evidence>
<reference evidence="2" key="1">
    <citation type="submission" date="2018-05" db="EMBL/GenBank/DDBJ databases">
        <title>Draft genome of Mucuna pruriens seed.</title>
        <authorList>
            <person name="Nnadi N.E."/>
            <person name="Vos R."/>
            <person name="Hasami M.H."/>
            <person name="Devisetty U.K."/>
            <person name="Aguiy J.C."/>
        </authorList>
    </citation>
    <scope>NUCLEOTIDE SEQUENCE [LARGE SCALE GENOMIC DNA]</scope>
    <source>
        <strain evidence="2">JCA_2017</strain>
    </source>
</reference>
<feature type="non-terminal residue" evidence="2">
    <location>
        <position position="1"/>
    </location>
</feature>
<evidence type="ECO:0000313" key="2">
    <source>
        <dbReference type="EMBL" id="RDY00752.1"/>
    </source>
</evidence>
<gene>
    <name evidence="2" type="ORF">CR513_16030</name>
</gene>